<sequence length="511" mass="56287">MPFDSLSAFVDALRKAGELHTIDAPVERAFEIPEITDRVVKAGGPALLFRNVIGSRFPVLTNQFGTHRRAALAFDATSLDEVGERVRKLIDIAPPGAGIGEQLGALFALAPLRNAIPKTVRSGSVQEVVLDRPDLNALPVLTTWPLDGGPFITLPLVITKDPRTNRPNVGMYRMQVYNECETGMHWQRHKQGRAHADAWGDRIPVAVAIGADPVLTYAATAPLPPVLDEFAFAGLLRGKPIELVQAKTVDLKVPAHAEFVLEGYVDNTDLRTEGPFGDHTGVYSLADRYPTFHVQCITHRKNPIYAATLVGKPPMEDAWLGKATERIFLPLLQMVLPEVVDMNLPVEGGFHNLAIVSIRKQYPGHAKKVMNALWGLGHMMMLTRMLVVVDADVDVQDVRSVAWFVLNNLAPDRDIVQMPGPVDDLDHGSYNVAYGVKLGIDATRKSASEGYTREWPPDIASSASVRKRVGERWREYGLDRIEKNLRPDSWSGQGLDALARLLRSERGPEAP</sequence>
<dbReference type="InterPro" id="IPR022390">
    <property type="entry name" value="HBDC"/>
</dbReference>
<reference evidence="5" key="1">
    <citation type="submission" date="2009-10" db="EMBL/GenBank/DDBJ databases">
        <title>Diversity of trophic interactions inside an arsenic-rich microbial ecosystem.</title>
        <authorList>
            <person name="Bertin P.N."/>
            <person name="Heinrich-Salmeron A."/>
            <person name="Pelletier E."/>
            <person name="Goulhen-Chollet F."/>
            <person name="Arsene-Ploetze F."/>
            <person name="Gallien S."/>
            <person name="Calteau A."/>
            <person name="Vallenet D."/>
            <person name="Casiot C."/>
            <person name="Chane-Woon-Ming B."/>
            <person name="Giloteaux L."/>
            <person name="Barakat M."/>
            <person name="Bonnefoy V."/>
            <person name="Bruneel O."/>
            <person name="Chandler M."/>
            <person name="Cleiss J."/>
            <person name="Duran R."/>
            <person name="Elbaz-Poulichet F."/>
            <person name="Fonknechten N."/>
            <person name="Lauga B."/>
            <person name="Mornico D."/>
            <person name="Ortet P."/>
            <person name="Schaeffer C."/>
            <person name="Siguier P."/>
            <person name="Alexander Thil Smith A."/>
            <person name="Van Dorsselaer A."/>
            <person name="Weissenbach J."/>
            <person name="Medigue C."/>
            <person name="Le Paslier D."/>
        </authorList>
    </citation>
    <scope>NUCLEOTIDE SEQUENCE</scope>
</reference>
<dbReference type="Pfam" id="PF20696">
    <property type="entry name" value="UbiD_C"/>
    <property type="match status" value="1"/>
</dbReference>
<gene>
    <name evidence="5" type="primary">ubiD</name>
    <name evidence="5" type="ORF">CARN1_2556</name>
</gene>
<dbReference type="Pfam" id="PF20695">
    <property type="entry name" value="UbiD_N"/>
    <property type="match status" value="1"/>
</dbReference>
<evidence type="ECO:0000259" key="3">
    <source>
        <dbReference type="Pfam" id="PF20695"/>
    </source>
</evidence>
<dbReference type="Pfam" id="PF01977">
    <property type="entry name" value="UbiD"/>
    <property type="match status" value="1"/>
</dbReference>
<dbReference type="Gene3D" id="3.40.1670.10">
    <property type="entry name" value="UbiD C-terminal domain-like"/>
    <property type="match status" value="1"/>
</dbReference>
<dbReference type="GO" id="GO:0005829">
    <property type="term" value="C:cytosol"/>
    <property type="evidence" value="ECO:0007669"/>
    <property type="project" value="TreeGrafter"/>
</dbReference>
<proteinExistence type="inferred from homology"/>
<comment type="caution">
    <text evidence="5">The sequence shown here is derived from an EMBL/GenBank/DDBJ whole genome shotgun (WGS) entry which is preliminary data.</text>
</comment>
<dbReference type="EMBL" id="CABL01000012">
    <property type="protein sequence ID" value="CBH75587.1"/>
    <property type="molecule type" value="Genomic_DNA"/>
</dbReference>
<dbReference type="GO" id="GO:0006744">
    <property type="term" value="P:ubiquinone biosynthetic process"/>
    <property type="evidence" value="ECO:0007669"/>
    <property type="project" value="TreeGrafter"/>
</dbReference>
<dbReference type="FunFam" id="3.40.1670.10:FF:000003">
    <property type="entry name" value="Phenolic acid decarboxylase"/>
    <property type="match status" value="1"/>
</dbReference>
<evidence type="ECO:0000256" key="1">
    <source>
        <dbReference type="ARBA" id="ARBA00010021"/>
    </source>
</evidence>
<organism evidence="5">
    <name type="scientific">mine drainage metagenome</name>
    <dbReference type="NCBI Taxonomy" id="410659"/>
    <lineage>
        <taxon>unclassified sequences</taxon>
        <taxon>metagenomes</taxon>
        <taxon>ecological metagenomes</taxon>
    </lineage>
</organism>
<feature type="domain" description="3-octaprenyl-4-hydroxybenzoate carboxy-lyase-like N-terminal" evidence="3">
    <location>
        <begin position="10"/>
        <end position="85"/>
    </location>
</feature>
<dbReference type="InterPro" id="IPR048304">
    <property type="entry name" value="UbiD_Rift_dom"/>
</dbReference>
<name>E6PGJ9_9ZZZZ</name>
<feature type="domain" description="3-octaprenyl-4-hydroxybenzoate carboxy-lyase-like Rift-related" evidence="2">
    <location>
        <begin position="120"/>
        <end position="313"/>
    </location>
</feature>
<comment type="similarity">
    <text evidence="1">Belongs to the UbiD family.</text>
</comment>
<dbReference type="InterPro" id="IPR002830">
    <property type="entry name" value="UbiD"/>
</dbReference>
<evidence type="ECO:0000259" key="2">
    <source>
        <dbReference type="Pfam" id="PF01977"/>
    </source>
</evidence>
<dbReference type="PANTHER" id="PTHR30108:SF17">
    <property type="entry name" value="FERULIC ACID DECARBOXYLASE 1"/>
    <property type="match status" value="1"/>
</dbReference>
<dbReference type="SUPFAM" id="SSF50475">
    <property type="entry name" value="FMN-binding split barrel"/>
    <property type="match status" value="1"/>
</dbReference>
<evidence type="ECO:0000259" key="4">
    <source>
        <dbReference type="Pfam" id="PF20696"/>
    </source>
</evidence>
<evidence type="ECO:0000313" key="5">
    <source>
        <dbReference type="EMBL" id="CBH75587.1"/>
    </source>
</evidence>
<dbReference type="InterPro" id="IPR049381">
    <property type="entry name" value="UbiD-like_C"/>
</dbReference>
<dbReference type="SUPFAM" id="SSF143968">
    <property type="entry name" value="UbiD C-terminal domain-like"/>
    <property type="match status" value="1"/>
</dbReference>
<dbReference type="AlphaFoldDB" id="E6PGJ9"/>
<dbReference type="NCBIfam" id="TIGR00148">
    <property type="entry name" value="UbiD family decarboxylase"/>
    <property type="match status" value="1"/>
</dbReference>
<dbReference type="InterPro" id="IPR049383">
    <property type="entry name" value="UbiD-like_N"/>
</dbReference>
<dbReference type="GO" id="GO:0008694">
    <property type="term" value="F:4-hydroxy-3-polyprenylbenzoate decarboxylase activity"/>
    <property type="evidence" value="ECO:0007669"/>
    <property type="project" value="TreeGrafter"/>
</dbReference>
<accession>E6PGJ9</accession>
<dbReference type="NCBIfam" id="TIGR03701">
    <property type="entry name" value="mena_SCO4490"/>
    <property type="match status" value="1"/>
</dbReference>
<dbReference type="PANTHER" id="PTHR30108">
    <property type="entry name" value="3-OCTAPRENYL-4-HYDROXYBENZOATE CARBOXY-LYASE-RELATED"/>
    <property type="match status" value="1"/>
</dbReference>
<feature type="domain" description="3-octaprenyl-4-hydroxybenzoate carboxy-lyase-like C-terminal" evidence="4">
    <location>
        <begin position="319"/>
        <end position="442"/>
    </location>
</feature>
<dbReference type="EC" id="4.1.1.-" evidence="5"/>
<keyword evidence="5" id="KW-0456">Lyase</keyword>
<protein>
    <submittedName>
        <fullName evidence="5">3-octaprenyl-4-hydroxybenzoate decarboxylase</fullName>
        <ecNumber evidence="5">4.1.1.-</ecNumber>
    </submittedName>
</protein>